<name>D0SJN5_ACIJU</name>
<dbReference type="Proteomes" id="UP000018442">
    <property type="component" value="Unassembled WGS sequence"/>
</dbReference>
<accession>D0SJN5</accession>
<dbReference type="AlphaFoldDB" id="D0SJN5"/>
<evidence type="ECO:0000313" key="2">
    <source>
        <dbReference type="Proteomes" id="UP000018442"/>
    </source>
</evidence>
<evidence type="ECO:0000313" key="1">
    <source>
        <dbReference type="EMBL" id="EEY94057.1"/>
    </source>
</evidence>
<dbReference type="EMBL" id="GG705011">
    <property type="protein sequence ID" value="EEY94057.1"/>
    <property type="molecule type" value="Genomic_DNA"/>
</dbReference>
<protein>
    <recommendedName>
        <fullName evidence="3">Phage antitermination protein Q</fullName>
    </recommendedName>
</protein>
<dbReference type="RefSeq" id="WP_005402879.1">
    <property type="nucleotide sequence ID" value="NZ_GG705011.1"/>
</dbReference>
<proteinExistence type="predicted"/>
<reference evidence="2" key="1">
    <citation type="journal article" date="2012" name="PLoS ONE">
        <title>The success of Acinetobacter species; genetic, metabolic and virulence attributes.</title>
        <authorList>
            <person name="Peleg A.Y."/>
            <person name="de Breij A."/>
            <person name="Adams M.D."/>
            <person name="Cerqueira G.M."/>
            <person name="Mocali S."/>
            <person name="Galardini M."/>
            <person name="Nibbering P.H."/>
            <person name="Earl A.M."/>
            <person name="Ward D.V."/>
            <person name="Paterson D.L."/>
            <person name="Seifert H."/>
            <person name="Dijkshoorn L."/>
        </authorList>
    </citation>
    <scope>NUCLEOTIDE SEQUENCE [LARGE SCALE GENOMIC DNA]</scope>
    <source>
        <strain evidence="2">SH205</strain>
    </source>
</reference>
<sequence length="175" mass="20103">MNAAVNHIMQTVDWTRFSLEEWLYQFGAWMHSNSGTCGKSINPIAVAMDQAVKQEKQKKLSILTEKDIIAGYFCGEIEPNLSLKRPQCVCQITDNEARAVQRLILDMQGKSHILDEWLDAVINRYFYNNSWSEMVVTRMNPVGEMIVIYSQNDARSDVKCGLAALHSRYSFIKYK</sequence>
<organism evidence="1 2">
    <name type="scientific">Acinetobacter junii SH205</name>
    <dbReference type="NCBI Taxonomy" id="575587"/>
    <lineage>
        <taxon>Bacteria</taxon>
        <taxon>Pseudomonadati</taxon>
        <taxon>Pseudomonadota</taxon>
        <taxon>Gammaproteobacteria</taxon>
        <taxon>Moraxellales</taxon>
        <taxon>Moraxellaceae</taxon>
        <taxon>Acinetobacter</taxon>
    </lineage>
</organism>
<dbReference type="HOGENOM" id="CLU_1665663_0_0_6"/>
<gene>
    <name evidence="1" type="ORF">HMPREF0026_01333</name>
</gene>
<evidence type="ECO:0008006" key="3">
    <source>
        <dbReference type="Google" id="ProtNLM"/>
    </source>
</evidence>